<accession>A0A160VIV6</accession>
<dbReference type="EMBL" id="FAXC01000426">
    <property type="protein sequence ID" value="CUV10512.1"/>
    <property type="molecule type" value="Genomic_DNA"/>
</dbReference>
<dbReference type="AlphaFoldDB" id="A0A160VIV6"/>
<sequence length="110" mass="12478">MMKIETIVGDVVLLVLQDAETLKELGIQKNKIYARIAGYDENGIWIEHPNFQIPRMENPDDKNSKVTTETVTASVLIAWPYVCSIVHFPGVEGFDFPDPFDQHIGFDIEN</sequence>
<reference evidence="1" key="1">
    <citation type="submission" date="2015-10" db="EMBL/GenBank/DDBJ databases">
        <authorList>
            <person name="Gilbert D.G."/>
        </authorList>
    </citation>
    <scope>NUCLEOTIDE SEQUENCE</scope>
</reference>
<organism evidence="1">
    <name type="scientific">hydrothermal vent metagenome</name>
    <dbReference type="NCBI Taxonomy" id="652676"/>
    <lineage>
        <taxon>unclassified sequences</taxon>
        <taxon>metagenomes</taxon>
        <taxon>ecological metagenomes</taxon>
    </lineage>
</organism>
<evidence type="ECO:0000313" key="1">
    <source>
        <dbReference type="EMBL" id="CUV10512.1"/>
    </source>
</evidence>
<gene>
    <name evidence="1" type="ORF">MGWOODY_Mmi2071</name>
</gene>
<proteinExistence type="predicted"/>
<name>A0A160VIV6_9ZZZZ</name>
<protein>
    <submittedName>
        <fullName evidence="1">Uncharacterized protein</fullName>
    </submittedName>
</protein>